<gene>
    <name evidence="1" type="ORF">B9G79_15390</name>
</gene>
<protein>
    <submittedName>
        <fullName evidence="1">Uncharacterized protein</fullName>
    </submittedName>
</protein>
<name>A0A1Z3NBM4_BDEBC</name>
<evidence type="ECO:0000313" key="1">
    <source>
        <dbReference type="EMBL" id="ASD64846.1"/>
    </source>
</evidence>
<accession>A0A1Z3NBM4</accession>
<dbReference type="EMBL" id="CP020946">
    <property type="protein sequence ID" value="ASD64846.1"/>
    <property type="molecule type" value="Genomic_DNA"/>
</dbReference>
<proteinExistence type="predicted"/>
<reference evidence="1 2" key="1">
    <citation type="submission" date="2017-04" db="EMBL/GenBank/DDBJ databases">
        <title>Whole genome sequence of Bdellovibrio bacteriovorus strain SSB218315.</title>
        <authorList>
            <person name="Oyedara O."/>
            <person name="Rodriguez-Perez M.A."/>
        </authorList>
    </citation>
    <scope>NUCLEOTIDE SEQUENCE [LARGE SCALE GENOMIC DNA]</scope>
    <source>
        <strain evidence="1 2">SSB218315</strain>
    </source>
</reference>
<evidence type="ECO:0000313" key="2">
    <source>
        <dbReference type="Proteomes" id="UP000197003"/>
    </source>
</evidence>
<sequence length="80" mass="9210">MPVFGLFFRMLVQVLLDHGPELQDPTKAFQDLAERYVRSNDANQVEALEEPARSDCLTKIRLREPDKSLSQQRVQLGQPK</sequence>
<organism evidence="1 2">
    <name type="scientific">Bdellovibrio bacteriovorus</name>
    <dbReference type="NCBI Taxonomy" id="959"/>
    <lineage>
        <taxon>Bacteria</taxon>
        <taxon>Pseudomonadati</taxon>
        <taxon>Bdellovibrionota</taxon>
        <taxon>Bdellovibrionia</taxon>
        <taxon>Bdellovibrionales</taxon>
        <taxon>Pseudobdellovibrionaceae</taxon>
        <taxon>Bdellovibrio</taxon>
    </lineage>
</organism>
<dbReference type="Proteomes" id="UP000197003">
    <property type="component" value="Chromosome"/>
</dbReference>
<dbReference type="AlphaFoldDB" id="A0A1Z3NBM4"/>